<comment type="subunit">
    <text evidence="1">Component of the lipopolysaccharide transport and assembly complex.</text>
</comment>
<dbReference type="AlphaFoldDB" id="A0A5B2V4H2"/>
<comment type="similarity">
    <text evidence="1">Belongs to the LptD family.</text>
</comment>
<dbReference type="InterPro" id="IPR050218">
    <property type="entry name" value="LptD"/>
</dbReference>
<dbReference type="GO" id="GO:1990351">
    <property type="term" value="C:transporter complex"/>
    <property type="evidence" value="ECO:0007669"/>
    <property type="project" value="TreeGrafter"/>
</dbReference>
<sequence precursor="true">MRRVAGTIAGLAIATALSTLVVSMPASAQSTLNDSLAKRTQGNKDSKLLLEAKELVYDNDRNTVTARGDVEMNYQGRTLQADSVVYDRTSGRVLAQGNARLTEADGTVATGDRFELTEDFKSGFIDSLRVQQTVVERGRPVTTRFSAPRAERIEGETTVFERGTYTACEPCAKDPTRPPLWQVKAARVIHNNTERTIYYENATLEFAGVPVAYVPYFWSPDPTVKRKTGLLAPTYIASSALGVGAAIPVFIALAPNYDLTLRPTFLSRQGFLGQAEWRHRLETGSYSIRAAGIFQADPQAFQPSPFGAREKDFRGSIESVGRFHLNERWQFGWNLTLLSDKWFLQNYQIRNRSLTDLYGREAISTVYLTGQGDRSWFDLRSYYFKPLTSSDWQKHQAVVHPVWDYEKRVNGPAPIGGEVKLEVNLTSLSREATHFQEIPTQRARLFGIYDTCAVFSRETCIVRGLGGSSTRLSTQVSWRRSFIDPAGQVWTPFTYARADGFWIAPNTTDYQNYGIMGIAGQTDQDFTGRFMPGAGVEYRFPLVASAGSWGTQLVEPIVQVIARPGETRVGRLPNEDAQSLVFDDTNLFAWDKFSGYDRVEGGVRTNYGLQYTLNGPSGFHVNALFGQSIQLAGRNSFESGDILNVGRDSGLDDRRSDYVGRVLLQPWAGVSFQTRARLDKDNLALNRFEAAFQGTFGSLTTRFVYARYAAQPLLGLDDRREGVAVQSKLDVTPNWYLSGAVTVDLDHYRRNSATPISPLGQRDPTVSAFALGAGYRDECTTLEVTYSSTPRQFSGAKENVQTVLLRLELRTLGQASVTQNIGGVASADGVAP</sequence>
<dbReference type="GO" id="GO:0043165">
    <property type="term" value="P:Gram-negative-bacterium-type cell outer membrane assembly"/>
    <property type="evidence" value="ECO:0007669"/>
    <property type="project" value="UniProtKB-UniRule"/>
</dbReference>
<evidence type="ECO:0000256" key="1">
    <source>
        <dbReference type="HAMAP-Rule" id="MF_01411"/>
    </source>
</evidence>
<dbReference type="InterPro" id="IPR020889">
    <property type="entry name" value="LipoPS_assembly_LptD"/>
</dbReference>
<dbReference type="PANTHER" id="PTHR30189:SF1">
    <property type="entry name" value="LPS-ASSEMBLY PROTEIN LPTD"/>
    <property type="match status" value="1"/>
</dbReference>
<keyword evidence="1" id="KW-0472">Membrane</keyword>
<feature type="domain" description="LptD C-terminal" evidence="2">
    <location>
        <begin position="313"/>
        <end position="707"/>
    </location>
</feature>
<keyword evidence="4" id="KW-1185">Reference proteome</keyword>
<organism evidence="3 4">
    <name type="scientific">Salinarimonas soli</name>
    <dbReference type="NCBI Taxonomy" id="1638099"/>
    <lineage>
        <taxon>Bacteria</taxon>
        <taxon>Pseudomonadati</taxon>
        <taxon>Pseudomonadota</taxon>
        <taxon>Alphaproteobacteria</taxon>
        <taxon>Hyphomicrobiales</taxon>
        <taxon>Salinarimonadaceae</taxon>
        <taxon>Salinarimonas</taxon>
    </lineage>
</organism>
<dbReference type="GO" id="GO:0009279">
    <property type="term" value="C:cell outer membrane"/>
    <property type="evidence" value="ECO:0007669"/>
    <property type="project" value="UniProtKB-SubCell"/>
</dbReference>
<dbReference type="PANTHER" id="PTHR30189">
    <property type="entry name" value="LPS-ASSEMBLY PROTEIN"/>
    <property type="match status" value="1"/>
</dbReference>
<dbReference type="GO" id="GO:0015920">
    <property type="term" value="P:lipopolysaccharide transport"/>
    <property type="evidence" value="ECO:0007669"/>
    <property type="project" value="InterPro"/>
</dbReference>
<dbReference type="Pfam" id="PF04453">
    <property type="entry name" value="LptD"/>
    <property type="match status" value="1"/>
</dbReference>
<evidence type="ECO:0000313" key="4">
    <source>
        <dbReference type="Proteomes" id="UP000323142"/>
    </source>
</evidence>
<dbReference type="OrthoDB" id="9760225at2"/>
<feature type="signal peptide" evidence="1">
    <location>
        <begin position="1"/>
        <end position="28"/>
    </location>
</feature>
<reference evidence="3 4" key="2">
    <citation type="submission" date="2019-09" db="EMBL/GenBank/DDBJ databases">
        <authorList>
            <person name="Jin C."/>
        </authorList>
    </citation>
    <scope>NUCLEOTIDE SEQUENCE [LARGE SCALE GENOMIC DNA]</scope>
    <source>
        <strain evidence="3 4">BN140002</strain>
    </source>
</reference>
<evidence type="ECO:0000313" key="3">
    <source>
        <dbReference type="EMBL" id="KAA2234413.1"/>
    </source>
</evidence>
<comment type="caution">
    <text evidence="3">The sequence shown here is derived from an EMBL/GenBank/DDBJ whole genome shotgun (WGS) entry which is preliminary data.</text>
</comment>
<reference evidence="3 4" key="1">
    <citation type="submission" date="2019-09" db="EMBL/GenBank/DDBJ databases">
        <title>Salinarimonas rosea gen. nov., sp. nov., a new member of the a-2 subgroup of the Proteobacteria.</title>
        <authorList>
            <person name="Liu J."/>
        </authorList>
    </citation>
    <scope>NUCLEOTIDE SEQUENCE [LARGE SCALE GENOMIC DNA]</scope>
    <source>
        <strain evidence="3 4">BN140002</strain>
    </source>
</reference>
<evidence type="ECO:0000259" key="2">
    <source>
        <dbReference type="Pfam" id="PF04453"/>
    </source>
</evidence>
<accession>A0A5B2V4H2</accession>
<keyword evidence="1" id="KW-0732">Signal</keyword>
<keyword evidence="1" id="KW-0998">Cell outer membrane</keyword>
<name>A0A5B2V4H2_9HYPH</name>
<proteinExistence type="inferred from homology"/>
<dbReference type="HAMAP" id="MF_01411">
    <property type="entry name" value="LPS_assembly_LptD"/>
    <property type="match status" value="1"/>
</dbReference>
<protein>
    <recommendedName>
        <fullName evidence="1">LPS-assembly protein LptD</fullName>
    </recommendedName>
</protein>
<feature type="chain" id="PRO_5023404381" description="LPS-assembly protein LptD" evidence="1">
    <location>
        <begin position="29"/>
        <end position="832"/>
    </location>
</feature>
<dbReference type="Gene3D" id="2.60.450.10">
    <property type="entry name" value="Lipopolysaccharide (LPS) transport protein A like domain"/>
    <property type="match status" value="1"/>
</dbReference>
<comment type="subcellular location">
    <subcellularLocation>
        <location evidence="1">Cell outer membrane</location>
    </subcellularLocation>
</comment>
<comment type="function">
    <text evidence="1">Involved in the assembly of lipopolysaccharide (LPS) at the surface of the outer membrane.</text>
</comment>
<comment type="caution">
    <text evidence="1">Lacks conserved residue(s) required for the propagation of feature annotation.</text>
</comment>
<dbReference type="InterPro" id="IPR007543">
    <property type="entry name" value="LptD_C"/>
</dbReference>
<gene>
    <name evidence="1" type="primary">lptD</name>
    <name evidence="3" type="ORF">F0L46_24080</name>
</gene>
<dbReference type="EMBL" id="VUOA01000048">
    <property type="protein sequence ID" value="KAA2234413.1"/>
    <property type="molecule type" value="Genomic_DNA"/>
</dbReference>
<dbReference type="Proteomes" id="UP000323142">
    <property type="component" value="Unassembled WGS sequence"/>
</dbReference>